<keyword evidence="2" id="KW-0496">Mitochondrion</keyword>
<feature type="transmembrane region" description="Helical" evidence="1">
    <location>
        <begin position="174"/>
        <end position="206"/>
    </location>
</feature>
<feature type="transmembrane region" description="Helical" evidence="1">
    <location>
        <begin position="242"/>
        <end position="262"/>
    </location>
</feature>
<protein>
    <submittedName>
        <fullName evidence="2">NADH dehydrogenase subunit 2</fullName>
    </submittedName>
</protein>
<gene>
    <name evidence="2" type="primary">nad2</name>
</gene>
<keyword evidence="1" id="KW-0812">Transmembrane</keyword>
<feature type="transmembrane region" description="Helical" evidence="1">
    <location>
        <begin position="54"/>
        <end position="75"/>
    </location>
</feature>
<keyword evidence="1" id="KW-1133">Transmembrane helix</keyword>
<sequence>MGLVVVWCGLVSHVLYSVITFAGDNFVMAWLFIEFATLSLFPVFFVFSVTLNVYSALFFFYVVFAVASVLVLFGIVFEGFWLLTFVGFSIKFGIFPFVYWVYHVALNSNWYVVWGISTFLKCPVFLFPFFFGLGDWLWFEVILFVMFVLLSVYFWLFSYNWFGCWTHMMLASTAVLVLLSLVSSVDIVFCLFGVYAFWASLVIWFFSWCGKEYSSCLSLGGWFLYCILLVSTPFSLSLFYKLVSVFCVCSFPVFVMVSWVVYSVSEQVYLVSWAINDNFPRGSSGFSNYV</sequence>
<feature type="transmembrane region" description="Helical" evidence="1">
    <location>
        <begin position="109"/>
        <end position="131"/>
    </location>
</feature>
<proteinExistence type="predicted"/>
<keyword evidence="1" id="KW-0472">Membrane</keyword>
<feature type="transmembrane region" description="Helical" evidence="1">
    <location>
        <begin position="81"/>
        <end position="102"/>
    </location>
</feature>
<evidence type="ECO:0000256" key="1">
    <source>
        <dbReference type="SAM" id="Phobius"/>
    </source>
</evidence>
<feature type="transmembrane region" description="Helical" evidence="1">
    <location>
        <begin position="212"/>
        <end position="230"/>
    </location>
</feature>
<feature type="transmembrane region" description="Helical" evidence="1">
    <location>
        <begin position="137"/>
        <end position="162"/>
    </location>
</feature>
<geneLocation type="mitochondrion" evidence="2"/>
<name>A0A096XCD0_DICDE</name>
<organism evidence="2">
    <name type="scientific">Dicrocoelium dendriticum</name>
    <name type="common">Small liver fluke</name>
    <dbReference type="NCBI Taxonomy" id="57078"/>
    <lineage>
        <taxon>Eukaryota</taxon>
        <taxon>Metazoa</taxon>
        <taxon>Spiralia</taxon>
        <taxon>Lophotrochozoa</taxon>
        <taxon>Platyhelminthes</taxon>
        <taxon>Trematoda</taxon>
        <taxon>Digenea</taxon>
        <taxon>Plagiorchiida</taxon>
        <taxon>Xiphidiata</taxon>
        <taxon>Gorgoderoidea</taxon>
        <taxon>Dicrocoeliidae</taxon>
        <taxon>Dicrocoelium</taxon>
    </lineage>
</organism>
<feature type="transmembrane region" description="Helical" evidence="1">
    <location>
        <begin position="27"/>
        <end position="47"/>
    </location>
</feature>
<evidence type="ECO:0000313" key="2">
    <source>
        <dbReference type="EMBL" id="AHG06513.1"/>
    </source>
</evidence>
<accession>A0A096XCD0</accession>
<reference evidence="2" key="1">
    <citation type="journal article" date="2014" name="Mol. Phylogenet. Evol.">
        <title>Dicrocoelium chinensis and Dicrocoelium dendriticum (Trematoda: Digenea) are distinct lancet fluke species based on mitochondrial and nuclear ribosomal DNA sequences.</title>
        <authorList>
            <person name="Liu G.H."/>
            <person name="Yan H.B."/>
            <person name="Otranto D."/>
            <person name="Wang X.Y."/>
            <person name="Zhao G.H."/>
            <person name="Jia W.Z."/>
            <person name="Zhu X.Q."/>
        </authorList>
    </citation>
    <scope>NUCLEOTIDE SEQUENCE</scope>
</reference>
<dbReference type="AlphaFoldDB" id="A0A096XCD0"/>
<dbReference type="EMBL" id="KF318787">
    <property type="protein sequence ID" value="AHG06513.1"/>
    <property type="molecule type" value="Genomic_DNA"/>
</dbReference>